<dbReference type="PANTHER" id="PTHR24291">
    <property type="entry name" value="CYTOCHROME P450 FAMILY 4"/>
    <property type="match status" value="1"/>
</dbReference>
<evidence type="ECO:0000256" key="7">
    <source>
        <dbReference type="RuleBase" id="RU000461"/>
    </source>
</evidence>
<evidence type="ECO:0000256" key="2">
    <source>
        <dbReference type="ARBA" id="ARBA00022617"/>
    </source>
</evidence>
<dbReference type="InterPro" id="IPR036396">
    <property type="entry name" value="Cyt_P450_sf"/>
</dbReference>
<evidence type="ECO:0000256" key="1">
    <source>
        <dbReference type="ARBA" id="ARBA00010617"/>
    </source>
</evidence>
<dbReference type="RefSeq" id="WP_344005653.1">
    <property type="nucleotide sequence ID" value="NZ_BAAAMY010000004.1"/>
</dbReference>
<evidence type="ECO:0000256" key="5">
    <source>
        <dbReference type="ARBA" id="ARBA00023004"/>
    </source>
</evidence>
<dbReference type="PRINTS" id="PR00463">
    <property type="entry name" value="EP450I"/>
</dbReference>
<evidence type="ECO:0000256" key="3">
    <source>
        <dbReference type="ARBA" id="ARBA00022723"/>
    </source>
</evidence>
<keyword evidence="5 7" id="KW-0408">Iron</keyword>
<evidence type="ECO:0000256" key="6">
    <source>
        <dbReference type="ARBA" id="ARBA00023033"/>
    </source>
</evidence>
<dbReference type="PANTHER" id="PTHR24291:SF50">
    <property type="entry name" value="BIFUNCTIONAL ALBAFLAVENONE MONOOXYGENASE_TERPENE SYNTHASE"/>
    <property type="match status" value="1"/>
</dbReference>
<accession>A0ABP5AHJ4</accession>
<name>A0ABP5AHJ4_9ACTN</name>
<dbReference type="InterPro" id="IPR017972">
    <property type="entry name" value="Cyt_P450_CS"/>
</dbReference>
<dbReference type="Gene3D" id="1.10.630.10">
    <property type="entry name" value="Cytochrome P450"/>
    <property type="match status" value="1"/>
</dbReference>
<evidence type="ECO:0000313" key="9">
    <source>
        <dbReference type="Proteomes" id="UP001501612"/>
    </source>
</evidence>
<keyword evidence="4 7" id="KW-0560">Oxidoreductase</keyword>
<organism evidence="8 9">
    <name type="scientific">Nocardioides lentus</name>
    <dbReference type="NCBI Taxonomy" id="338077"/>
    <lineage>
        <taxon>Bacteria</taxon>
        <taxon>Bacillati</taxon>
        <taxon>Actinomycetota</taxon>
        <taxon>Actinomycetes</taxon>
        <taxon>Propionibacteriales</taxon>
        <taxon>Nocardioidaceae</taxon>
        <taxon>Nocardioides</taxon>
    </lineage>
</organism>
<dbReference type="Proteomes" id="UP001501612">
    <property type="component" value="Unassembled WGS sequence"/>
</dbReference>
<dbReference type="PRINTS" id="PR00385">
    <property type="entry name" value="P450"/>
</dbReference>
<evidence type="ECO:0000256" key="4">
    <source>
        <dbReference type="ARBA" id="ARBA00023002"/>
    </source>
</evidence>
<keyword evidence="3 7" id="KW-0479">Metal-binding</keyword>
<evidence type="ECO:0000313" key="8">
    <source>
        <dbReference type="EMBL" id="GAA1914308.1"/>
    </source>
</evidence>
<protein>
    <submittedName>
        <fullName evidence="8">Cytochrome P450</fullName>
    </submittedName>
</protein>
<keyword evidence="6 7" id="KW-0503">Monooxygenase</keyword>
<dbReference type="EMBL" id="BAAAMY010000004">
    <property type="protein sequence ID" value="GAA1914308.1"/>
    <property type="molecule type" value="Genomic_DNA"/>
</dbReference>
<dbReference type="SUPFAM" id="SSF48264">
    <property type="entry name" value="Cytochrome P450"/>
    <property type="match status" value="1"/>
</dbReference>
<comment type="caution">
    <text evidence="8">The sequence shown here is derived from an EMBL/GenBank/DDBJ whole genome shotgun (WGS) entry which is preliminary data.</text>
</comment>
<comment type="similarity">
    <text evidence="1 7">Belongs to the cytochrome P450 family.</text>
</comment>
<dbReference type="PROSITE" id="PS00086">
    <property type="entry name" value="CYTOCHROME_P450"/>
    <property type="match status" value="1"/>
</dbReference>
<reference evidence="9" key="1">
    <citation type="journal article" date="2019" name="Int. J. Syst. Evol. Microbiol.">
        <title>The Global Catalogue of Microorganisms (GCM) 10K type strain sequencing project: providing services to taxonomists for standard genome sequencing and annotation.</title>
        <authorList>
            <consortium name="The Broad Institute Genomics Platform"/>
            <consortium name="The Broad Institute Genome Sequencing Center for Infectious Disease"/>
            <person name="Wu L."/>
            <person name="Ma J."/>
        </authorList>
    </citation>
    <scope>NUCLEOTIDE SEQUENCE [LARGE SCALE GENOMIC DNA]</scope>
    <source>
        <strain evidence="9">JCM 14046</strain>
    </source>
</reference>
<gene>
    <name evidence="8" type="ORF">GCM10009737_14550</name>
</gene>
<dbReference type="InterPro" id="IPR050196">
    <property type="entry name" value="Cytochrome_P450_Monoox"/>
</dbReference>
<proteinExistence type="inferred from homology"/>
<dbReference type="Pfam" id="PF00067">
    <property type="entry name" value="p450"/>
    <property type="match status" value="1"/>
</dbReference>
<dbReference type="InterPro" id="IPR002401">
    <property type="entry name" value="Cyt_P450_E_grp-I"/>
</dbReference>
<keyword evidence="2 7" id="KW-0349">Heme</keyword>
<keyword evidence="9" id="KW-1185">Reference proteome</keyword>
<dbReference type="InterPro" id="IPR001128">
    <property type="entry name" value="Cyt_P450"/>
</dbReference>
<sequence length="438" mass="47280">MLRAVAGIRRDPIAFLTRVTDRHGDVVAFPVPGPPALLLNDPEDVTRVLRTASRSWTKDTRQWAALTEVVGPGLLASDQPAWITRRRAAAPAFHHERLQALGADVAAAADDAIATHLGADDPRVAAGETVDVAALTHRIGLDVVGRLLFSQDLSGHARSVLRASSAGSDAIVRYGQSMVPLPRWVPTPAHLRLRGARRRLTATTATIIDERRAATDARGGPSYGEDLLGLLLDAGLTDSEVGDELATMVVAGHETVAAALTWTLMLLAEHPEVQEQVATEVAALPGPPPLIGGAQALPWTRAAIDEALRLYPPAWVLSRRAREPVTLAGREFGAGTLVIISPYVLQRRPQHWPDPLRFDPSRFLGRSTRHPAYVPFGDGPRLCIGRELALGEMVVVLARLLSRFRVEVPPGWVRPPYEIGAAIHPRGGMPLVLRERVG</sequence>